<proteinExistence type="predicted"/>
<evidence type="ECO:0000313" key="1">
    <source>
        <dbReference type="EMBL" id="KAJ9074685.1"/>
    </source>
</evidence>
<reference evidence="1" key="1">
    <citation type="submission" date="2022-04" db="EMBL/GenBank/DDBJ databases">
        <title>Genome of the entomopathogenic fungus Entomophthora muscae.</title>
        <authorList>
            <person name="Elya C."/>
            <person name="Lovett B.R."/>
            <person name="Lee E."/>
            <person name="Macias A.M."/>
            <person name="Hajek A.E."/>
            <person name="De Bivort B.L."/>
            <person name="Kasson M.T."/>
            <person name="De Fine Licht H.H."/>
            <person name="Stajich J.E."/>
        </authorList>
    </citation>
    <scope>NUCLEOTIDE SEQUENCE</scope>
    <source>
        <strain evidence="1">Berkeley</strain>
    </source>
</reference>
<accession>A0ACC2TJM4</accession>
<evidence type="ECO:0000313" key="2">
    <source>
        <dbReference type="Proteomes" id="UP001165960"/>
    </source>
</evidence>
<name>A0ACC2TJM4_9FUNG</name>
<dbReference type="Proteomes" id="UP001165960">
    <property type="component" value="Unassembled WGS sequence"/>
</dbReference>
<dbReference type="EMBL" id="QTSX02002850">
    <property type="protein sequence ID" value="KAJ9074685.1"/>
    <property type="molecule type" value="Genomic_DNA"/>
</dbReference>
<comment type="caution">
    <text evidence="1">The sequence shown here is derived from an EMBL/GenBank/DDBJ whole genome shotgun (WGS) entry which is preliminary data.</text>
</comment>
<gene>
    <name evidence="1" type="ORF">DSO57_1004135</name>
</gene>
<keyword evidence="2" id="KW-1185">Reference proteome</keyword>
<protein>
    <submittedName>
        <fullName evidence="1">Uncharacterized protein</fullName>
    </submittedName>
</protein>
<organism evidence="1 2">
    <name type="scientific">Entomophthora muscae</name>
    <dbReference type="NCBI Taxonomy" id="34485"/>
    <lineage>
        <taxon>Eukaryota</taxon>
        <taxon>Fungi</taxon>
        <taxon>Fungi incertae sedis</taxon>
        <taxon>Zoopagomycota</taxon>
        <taxon>Entomophthoromycotina</taxon>
        <taxon>Entomophthoromycetes</taxon>
        <taxon>Entomophthorales</taxon>
        <taxon>Entomophthoraceae</taxon>
        <taxon>Entomophthora</taxon>
    </lineage>
</organism>
<sequence length="148" mass="15837">MDFSATCGPRDWNNSPNISLAAVWVIAGTSYGLLISLAGPRKFSKRQGLNVEDATLMGFGGFSKVKSISDLSPKNEGWRPASSWGSKLEVGRNLSLVTNIVKMNHLIFTAFLTACLGIEGYQPGSATFGPSSEGLGQVYYEEPGQLNS</sequence>